<dbReference type="Pfam" id="PF13472">
    <property type="entry name" value="Lipase_GDSL_2"/>
    <property type="match status" value="1"/>
</dbReference>
<dbReference type="PANTHER" id="PTHR30383">
    <property type="entry name" value="THIOESTERASE 1/PROTEASE 1/LYSOPHOSPHOLIPASE L1"/>
    <property type="match status" value="1"/>
</dbReference>
<reference evidence="1 2" key="1">
    <citation type="submission" date="2018-11" db="EMBL/GenBank/DDBJ databases">
        <title>Complete genome sequence of Paenibacillus baekrokdamisoli strain KCTC 33723.</title>
        <authorList>
            <person name="Kang S.W."/>
            <person name="Lee K.C."/>
            <person name="Kim K.K."/>
            <person name="Kim J.S."/>
            <person name="Kim D.S."/>
            <person name="Ko S.H."/>
            <person name="Yang S.H."/>
            <person name="Lee J.S."/>
        </authorList>
    </citation>
    <scope>NUCLEOTIDE SEQUENCE [LARGE SCALE GENOMIC DNA]</scope>
    <source>
        <strain evidence="1 2">KCTC 33723</strain>
    </source>
</reference>
<accession>A0A3G9JEU4</accession>
<dbReference type="KEGG" id="pbk:Back11_30490"/>
<name>A0A3G9JEU4_9BACL</name>
<dbReference type="CDD" id="cd01834">
    <property type="entry name" value="SGNH_hydrolase_like_2"/>
    <property type="match status" value="1"/>
</dbReference>
<dbReference type="InterPro" id="IPR013830">
    <property type="entry name" value="SGNH_hydro"/>
</dbReference>
<evidence type="ECO:0000313" key="2">
    <source>
        <dbReference type="Proteomes" id="UP000275368"/>
    </source>
</evidence>
<dbReference type="OrthoDB" id="9794725at2"/>
<dbReference type="PANTHER" id="PTHR30383:SF5">
    <property type="entry name" value="SGNH HYDROLASE-TYPE ESTERASE DOMAIN-CONTAINING PROTEIN"/>
    <property type="match status" value="1"/>
</dbReference>
<dbReference type="AlphaFoldDB" id="A0A3G9JEU4"/>
<evidence type="ECO:0000313" key="1">
    <source>
        <dbReference type="EMBL" id="BBH21704.1"/>
    </source>
</evidence>
<protein>
    <submittedName>
        <fullName evidence="1">Lipase</fullName>
    </submittedName>
</protein>
<keyword evidence="2" id="KW-1185">Reference proteome</keyword>
<organism evidence="1 2">
    <name type="scientific">Paenibacillus baekrokdamisoli</name>
    <dbReference type="NCBI Taxonomy" id="1712516"/>
    <lineage>
        <taxon>Bacteria</taxon>
        <taxon>Bacillati</taxon>
        <taxon>Bacillota</taxon>
        <taxon>Bacilli</taxon>
        <taxon>Bacillales</taxon>
        <taxon>Paenibacillaceae</taxon>
        <taxon>Paenibacillus</taxon>
    </lineage>
</organism>
<dbReference type="GO" id="GO:0004622">
    <property type="term" value="F:phosphatidylcholine lysophospholipase activity"/>
    <property type="evidence" value="ECO:0007669"/>
    <property type="project" value="TreeGrafter"/>
</dbReference>
<sequence length="225" mass="25511">MLQFEKNDKLVFIGDSITDCNRARPVGEGLFDAIGKGYVGLVEALLTSTYPELGIRVVNMGTSGHRVRDLKERWQTDVIDLKPDWLAIMIGTNDIWRQYDVPTMTENHVYIEEYEATLEELILQTILQSKPKLKGLVLMTPFFIEPNKADRMRATMDQYGEVVKRLAAKHGAILVDTQAAFDKVLKHLYSATLAWDRVHPTQAGHAIIARSFLKSVGFDYTKDPE</sequence>
<dbReference type="Gene3D" id="3.40.50.1110">
    <property type="entry name" value="SGNH hydrolase"/>
    <property type="match status" value="1"/>
</dbReference>
<gene>
    <name evidence="1" type="ORF">Back11_30490</name>
</gene>
<dbReference type="Proteomes" id="UP000275368">
    <property type="component" value="Chromosome"/>
</dbReference>
<dbReference type="SUPFAM" id="SSF52266">
    <property type="entry name" value="SGNH hydrolase"/>
    <property type="match status" value="1"/>
</dbReference>
<dbReference type="InterPro" id="IPR036514">
    <property type="entry name" value="SGNH_hydro_sf"/>
</dbReference>
<proteinExistence type="predicted"/>
<dbReference type="RefSeq" id="WP_125658622.1">
    <property type="nucleotide sequence ID" value="NZ_AP019308.1"/>
</dbReference>
<dbReference type="InterPro" id="IPR051532">
    <property type="entry name" value="Ester_Hydrolysis_Enzymes"/>
</dbReference>
<dbReference type="EMBL" id="AP019308">
    <property type="protein sequence ID" value="BBH21704.1"/>
    <property type="molecule type" value="Genomic_DNA"/>
</dbReference>